<sequence length="156" mass="16541">MTKKIRGAVSGLAAAAMTALLAAAPAQAQFAKPEDAVKYRKASFTVMAQHFGRIGAMVNGRAPFDAKAAADNAAVVEYMSKLPWAAFGEGTDTGETKARPDIWKENDKFKAAAQKMQDEVAKLNATAKGGNLDQIKASFGAAAQTCKACHDEYRNK</sequence>
<evidence type="ECO:0000256" key="7">
    <source>
        <dbReference type="PIRSR" id="PIRSR000027-2"/>
    </source>
</evidence>
<dbReference type="AlphaFoldDB" id="A0A0G3BUM3"/>
<organism evidence="9 10">
    <name type="scientific">Caldimonas brevitalea</name>
    <dbReference type="NCBI Taxonomy" id="413882"/>
    <lineage>
        <taxon>Bacteria</taxon>
        <taxon>Pseudomonadati</taxon>
        <taxon>Pseudomonadota</taxon>
        <taxon>Betaproteobacteria</taxon>
        <taxon>Burkholderiales</taxon>
        <taxon>Sphaerotilaceae</taxon>
        <taxon>Caldimonas</taxon>
    </lineage>
</organism>
<dbReference type="PIRSF" id="PIRSF000027">
    <property type="entry name" value="Cytc_c_prime"/>
    <property type="match status" value="1"/>
</dbReference>
<comment type="PTM">
    <text evidence="7">Binds 1 heme group per subunit.</text>
</comment>
<dbReference type="PROSITE" id="PS51009">
    <property type="entry name" value="CYTCII"/>
    <property type="match status" value="1"/>
</dbReference>
<dbReference type="InterPro" id="IPR010980">
    <property type="entry name" value="Cyt_c/b562"/>
</dbReference>
<dbReference type="KEGG" id="pbh:AAW51_5027"/>
<dbReference type="Proteomes" id="UP000035352">
    <property type="component" value="Chromosome"/>
</dbReference>
<evidence type="ECO:0000313" key="10">
    <source>
        <dbReference type="Proteomes" id="UP000035352"/>
    </source>
</evidence>
<keyword evidence="4" id="KW-0249">Electron transport</keyword>
<gene>
    <name evidence="9" type="ORF">AAW51_5027</name>
</gene>
<feature type="binding site" description="covalent" evidence="7">
    <location>
        <position position="149"/>
    </location>
    <ligand>
        <name>heme c</name>
        <dbReference type="ChEBI" id="CHEBI:61717"/>
    </ligand>
</feature>
<evidence type="ECO:0000313" key="9">
    <source>
        <dbReference type="EMBL" id="AKJ31718.1"/>
    </source>
</evidence>
<dbReference type="RefSeq" id="WP_047196805.1">
    <property type="nucleotide sequence ID" value="NZ_CP011371.1"/>
</dbReference>
<evidence type="ECO:0000256" key="1">
    <source>
        <dbReference type="ARBA" id="ARBA00022448"/>
    </source>
</evidence>
<dbReference type="GO" id="GO:0009055">
    <property type="term" value="F:electron transfer activity"/>
    <property type="evidence" value="ECO:0007669"/>
    <property type="project" value="InterPro"/>
</dbReference>
<feature type="binding site" description="axial binding residue" evidence="6">
    <location>
        <position position="150"/>
    </location>
    <ligand>
        <name>heme c</name>
        <dbReference type="ChEBI" id="CHEBI:61717"/>
    </ligand>
    <ligandPart>
        <name>Fe</name>
        <dbReference type="ChEBI" id="CHEBI:18248"/>
    </ligandPart>
</feature>
<feature type="binding site" description="covalent" evidence="7">
    <location>
        <position position="146"/>
    </location>
    <ligand>
        <name>heme c</name>
        <dbReference type="ChEBI" id="CHEBI:61717"/>
    </ligand>
</feature>
<evidence type="ECO:0000256" key="5">
    <source>
        <dbReference type="ARBA" id="ARBA00023004"/>
    </source>
</evidence>
<keyword evidence="8" id="KW-0732">Signal</keyword>
<dbReference type="PATRIC" id="fig|413882.6.peg.5249"/>
<evidence type="ECO:0000256" key="4">
    <source>
        <dbReference type="ARBA" id="ARBA00022982"/>
    </source>
</evidence>
<dbReference type="SUPFAM" id="SSF47175">
    <property type="entry name" value="Cytochromes"/>
    <property type="match status" value="1"/>
</dbReference>
<name>A0A0G3BUM3_9BURK</name>
<dbReference type="GO" id="GO:0020037">
    <property type="term" value="F:heme binding"/>
    <property type="evidence" value="ECO:0007669"/>
    <property type="project" value="InterPro"/>
</dbReference>
<keyword evidence="5 6" id="KW-0408">Iron</keyword>
<evidence type="ECO:0000256" key="3">
    <source>
        <dbReference type="ARBA" id="ARBA00022723"/>
    </source>
</evidence>
<dbReference type="GO" id="GO:0042597">
    <property type="term" value="C:periplasmic space"/>
    <property type="evidence" value="ECO:0007669"/>
    <property type="project" value="InterPro"/>
</dbReference>
<evidence type="ECO:0000256" key="6">
    <source>
        <dbReference type="PIRSR" id="PIRSR000027-1"/>
    </source>
</evidence>
<proteinExistence type="predicted"/>
<reference evidence="9 10" key="1">
    <citation type="submission" date="2015-05" db="EMBL/GenBank/DDBJ databases">
        <authorList>
            <person name="Tang B."/>
            <person name="Yu Y."/>
        </authorList>
    </citation>
    <scope>NUCLEOTIDE SEQUENCE [LARGE SCALE GENOMIC DNA]</scope>
    <source>
        <strain evidence="9 10">DSM 7029</strain>
    </source>
</reference>
<dbReference type="InterPro" id="IPR012127">
    <property type="entry name" value="Cyt_c_prime"/>
</dbReference>
<keyword evidence="2 7" id="KW-0349">Heme</keyword>
<keyword evidence="3 6" id="KW-0479">Metal-binding</keyword>
<dbReference type="GO" id="GO:0022900">
    <property type="term" value="P:electron transport chain"/>
    <property type="evidence" value="ECO:0007669"/>
    <property type="project" value="InterPro"/>
</dbReference>
<feature type="signal peptide" evidence="8">
    <location>
        <begin position="1"/>
        <end position="28"/>
    </location>
</feature>
<keyword evidence="10" id="KW-1185">Reference proteome</keyword>
<protein>
    <submittedName>
        <fullName evidence="9">Cytochrome C</fullName>
    </submittedName>
</protein>
<dbReference type="InterPro" id="IPR002321">
    <property type="entry name" value="Cyt_c_II"/>
</dbReference>
<dbReference type="EMBL" id="CP011371">
    <property type="protein sequence ID" value="AKJ31718.1"/>
    <property type="molecule type" value="Genomic_DNA"/>
</dbReference>
<keyword evidence="1" id="KW-0813">Transport</keyword>
<dbReference type="Pfam" id="PF01322">
    <property type="entry name" value="Cytochrom_C_2"/>
    <property type="match status" value="1"/>
</dbReference>
<feature type="chain" id="PRO_5002551985" evidence="8">
    <location>
        <begin position="29"/>
        <end position="156"/>
    </location>
</feature>
<dbReference type="GO" id="GO:0005506">
    <property type="term" value="F:iron ion binding"/>
    <property type="evidence" value="ECO:0007669"/>
    <property type="project" value="InterPro"/>
</dbReference>
<evidence type="ECO:0000256" key="2">
    <source>
        <dbReference type="ARBA" id="ARBA00022617"/>
    </source>
</evidence>
<accession>A0A0G3BUM3</accession>
<evidence type="ECO:0000256" key="8">
    <source>
        <dbReference type="SAM" id="SignalP"/>
    </source>
</evidence>
<dbReference type="STRING" id="413882.AAW51_5027"/>
<dbReference type="Gene3D" id="1.20.120.10">
    <property type="entry name" value="Cytochrome c/b562"/>
    <property type="match status" value="1"/>
</dbReference>